<feature type="compositionally biased region" description="Polar residues" evidence="1">
    <location>
        <begin position="166"/>
        <end position="176"/>
    </location>
</feature>
<accession>A0A1Y1UEU8</accession>
<dbReference type="PANTHER" id="PTHR47839:SF1">
    <property type="entry name" value="DOMAIN PROTEIN, PUTATIVE (AFU_ORTHOLOGUE AFUA_6G04830)-RELATED"/>
    <property type="match status" value="1"/>
</dbReference>
<dbReference type="Pfam" id="PF12449">
    <property type="entry name" value="DUF3684"/>
    <property type="match status" value="1"/>
</dbReference>
<dbReference type="EMBL" id="NBSH01000007">
    <property type="protein sequence ID" value="ORX36563.1"/>
    <property type="molecule type" value="Genomic_DNA"/>
</dbReference>
<feature type="region of interest" description="Disordered" evidence="1">
    <location>
        <begin position="1396"/>
        <end position="1474"/>
    </location>
</feature>
<dbReference type="GeneID" id="33554632"/>
<gene>
    <name evidence="3" type="ORF">BD324DRAFT_452712</name>
</gene>
<dbReference type="PANTHER" id="PTHR47839">
    <property type="entry name" value="DOMAIN PROTEIN, PUTATIVE (AFU_ORTHOLOGUE AFUA_6G04830)-RELATED"/>
    <property type="match status" value="1"/>
</dbReference>
<feature type="region of interest" description="Disordered" evidence="1">
    <location>
        <begin position="307"/>
        <end position="328"/>
    </location>
</feature>
<dbReference type="Gene3D" id="3.30.565.10">
    <property type="entry name" value="Histidine kinase-like ATPase, C-terminal domain"/>
    <property type="match status" value="1"/>
</dbReference>
<dbReference type="Pfam" id="PF25794">
    <property type="entry name" value="SACS"/>
    <property type="match status" value="1"/>
</dbReference>
<dbReference type="Proteomes" id="UP000193218">
    <property type="component" value="Unassembled WGS sequence"/>
</dbReference>
<dbReference type="InParanoid" id="A0A1Y1UEU8"/>
<dbReference type="InterPro" id="IPR036890">
    <property type="entry name" value="HATPase_C_sf"/>
</dbReference>
<feature type="compositionally biased region" description="Pro residues" evidence="1">
    <location>
        <begin position="311"/>
        <end position="322"/>
    </location>
</feature>
<feature type="domain" description="Sacsin/Nov" evidence="2">
    <location>
        <begin position="24"/>
        <end position="142"/>
    </location>
</feature>
<evidence type="ECO:0000259" key="2">
    <source>
        <dbReference type="Pfam" id="PF25794"/>
    </source>
</evidence>
<feature type="compositionally biased region" description="Polar residues" evidence="1">
    <location>
        <begin position="1445"/>
        <end position="1454"/>
    </location>
</feature>
<evidence type="ECO:0000313" key="4">
    <source>
        <dbReference type="Proteomes" id="UP000193218"/>
    </source>
</evidence>
<evidence type="ECO:0000256" key="1">
    <source>
        <dbReference type="SAM" id="MobiDB-lite"/>
    </source>
</evidence>
<comment type="caution">
    <text evidence="3">The sequence shown here is derived from an EMBL/GenBank/DDBJ whole genome shotgun (WGS) entry which is preliminary data.</text>
</comment>
<dbReference type="NCBIfam" id="NF047352">
    <property type="entry name" value="P_loop_sacsin"/>
    <property type="match status" value="1"/>
</dbReference>
<protein>
    <recommendedName>
        <fullName evidence="2">Sacsin/Nov domain-containing protein</fullName>
    </recommendedName>
</protein>
<evidence type="ECO:0000313" key="3">
    <source>
        <dbReference type="EMBL" id="ORX36563.1"/>
    </source>
</evidence>
<dbReference type="STRING" id="4999.A0A1Y1UEU8"/>
<dbReference type="InterPro" id="IPR058210">
    <property type="entry name" value="SACS/Nov_dom"/>
</dbReference>
<dbReference type="RefSeq" id="XP_021870632.1">
    <property type="nucleotide sequence ID" value="XM_022012824.1"/>
</dbReference>
<feature type="compositionally biased region" description="Basic and acidic residues" evidence="1">
    <location>
        <begin position="1433"/>
        <end position="1444"/>
    </location>
</feature>
<feature type="compositionally biased region" description="Basic and acidic residues" evidence="1">
    <location>
        <begin position="1396"/>
        <end position="1407"/>
    </location>
</feature>
<organism evidence="3 4">
    <name type="scientific">Kockovaella imperatae</name>
    <dbReference type="NCBI Taxonomy" id="4999"/>
    <lineage>
        <taxon>Eukaryota</taxon>
        <taxon>Fungi</taxon>
        <taxon>Dikarya</taxon>
        <taxon>Basidiomycota</taxon>
        <taxon>Agaricomycotina</taxon>
        <taxon>Tremellomycetes</taxon>
        <taxon>Tremellales</taxon>
        <taxon>Cuniculitremaceae</taxon>
        <taxon>Kockovaella</taxon>
    </lineage>
</organism>
<dbReference type="InterPro" id="IPR022155">
    <property type="entry name" value="DUF3684"/>
</dbReference>
<proteinExistence type="predicted"/>
<reference evidence="3 4" key="1">
    <citation type="submission" date="2017-03" db="EMBL/GenBank/DDBJ databases">
        <title>Widespread Adenine N6-methylation of Active Genes in Fungi.</title>
        <authorList>
            <consortium name="DOE Joint Genome Institute"/>
            <person name="Mondo S.J."/>
            <person name="Dannebaum R.O."/>
            <person name="Kuo R.C."/>
            <person name="Louie K.B."/>
            <person name="Bewick A.J."/>
            <person name="Labutti K."/>
            <person name="Haridas S."/>
            <person name="Kuo A."/>
            <person name="Salamov A."/>
            <person name="Ahrendt S.R."/>
            <person name="Lau R."/>
            <person name="Bowen B.P."/>
            <person name="Lipzen A."/>
            <person name="Sullivan W."/>
            <person name="Andreopoulos W.B."/>
            <person name="Clum A."/>
            <person name="Lindquist E."/>
            <person name="Daum C."/>
            <person name="Northen T.R."/>
            <person name="Ramamoorthy G."/>
            <person name="Schmitz R.J."/>
            <person name="Gryganskyi A."/>
            <person name="Culley D."/>
            <person name="Magnuson J."/>
            <person name="James T.Y."/>
            <person name="O'Malley M.A."/>
            <person name="Stajich J.E."/>
            <person name="Spatafora J.W."/>
            <person name="Visel A."/>
            <person name="Grigoriev I.V."/>
        </authorList>
    </citation>
    <scope>NUCLEOTIDE SEQUENCE [LARGE SCALE GENOMIC DNA]</scope>
    <source>
        <strain evidence="3 4">NRRL Y-17943</strain>
    </source>
</reference>
<name>A0A1Y1UEU8_9TREE</name>
<keyword evidence="4" id="KW-1185">Reference proteome</keyword>
<dbReference type="OrthoDB" id="10031156at2759"/>
<feature type="region of interest" description="Disordered" evidence="1">
    <location>
        <begin position="355"/>
        <end position="395"/>
    </location>
</feature>
<dbReference type="SUPFAM" id="SSF55874">
    <property type="entry name" value="ATPase domain of HSP90 chaperone/DNA topoisomerase II/histidine kinase"/>
    <property type="match status" value="1"/>
</dbReference>
<feature type="region of interest" description="Disordered" evidence="1">
    <location>
        <begin position="157"/>
        <end position="176"/>
    </location>
</feature>
<sequence length="1704" mass="188376">MPPPRADLWSSGVDETVEVNQRALIDKILARYSGEHTIFRELLQNADDARAEHVQVKFYTQACLDALEGGGGPSRLPNAKKDQIVRYVVSNDGIPFRAQDWQRLKKIAEGNPDEEKIGAFGVGFYSLWSVCDDPFVESGDKWMGFYWKDGKDQLLARSGDLPPDPSTSKVEPSSTGHPWTTFIMTLREPTLLEGPLDLARFLITSLTFMRTVKKIDMLVDDIKVLEVAKDVKGKDRVIKRGLKTSSAGGMMTITGVDATGMVIKAKVRQWLAATGFTPPIAAPIALPSLSKPTKALSNFLSSSFFSRSSPAPAPAPPPAPPEPVHDPMETTTLHREIQIYQAEIKVSVTTSFGRELERATKKPPPKTMPASLVFSRGESEQPTPDDAGPSAPAKDVGRVFEGLCPSLDSDQSAKVFIGQATSQTTGIGGHLAARFIPTVERESIDLVDRHVSLWNKELLWIGGYLSRLVYELEFQDLQLLWSTTSVSDEETRQQLITRGLHTLRFFSFRPTTPSAMVGQGMESAFFDCSTDNKSLPMLSTAGVLPVKEVRLPNAEIQAFLPDLPVITPRAVEAASRTVARLRDQMLLRDVILEDVVKQLSARPLTEEEMTLCLKWWQKVAGVDGYNAPMRARLLDAAVMVQESGKVVPLSIVQTFIKPQSSSIPTDMPLPQHTIPYTVTKDLKGSSIYDVFGWTELSLVQYITFLITPPMSEAPGANPETDIRASPAFAERVLALMGRAWQSITCIPTKAGFKRPSEAYFEKNLLFDDLPTLAFPKNTAIRGGMEKMLLGIGVRKTVDLQLVFSRLVGGGSWTCQDLMKYLVSVKDTLTSEELARLRQTAAFPLEVETVEGQDKAPIARRKPHQLYEPTEAMRNLGMPLLDWGDGKWRSNSDEAKMLFSLGLRKYPPIDELLGVAAGRPPTSERALVYLLANLNVHYINFDPSAFAGVAFLPATTPTGARVLAKPGEVFSNKACAILGFAIAEPFIATPENSAKLRIATDPPMEKLVNALLSPPITDIVKARAVFEYLSTRIGNSVQSSIERLQSASFIPVKSEKGVYLAKPFEVYFVPKDGSESPYKSSFTFVDFGERGNLFLRYCGVRSEPSVKDVARLLLRDPQHMLEQAGSPDKYLDQLRLLAANWTNFDFGIRSAMKSAAFVLASQRVPVKSQSKKMFGSWGGSEEEYSREWVLAKASDVALNDNITMMQYFGKQILAAPEEQLLETFYEHLGAKSLSSLVKTEYIPHHPVQNTSDQAKQLCRHVLERLTIFLAEARRKHSDYSVEQLSKDGNFQVAEVRELEARYTYRQGKREYNHREMLYATAWTHARGKGIILTVSLTAQPDDYDIASALCSILLKSPKADDALLLYSILSTPLMALKKRGFNVDRILNQQREEKLRLKAESARDREKAAAVAAAEAPRPPPPNANGDDLSIKSSESRDTAVDKESFSNSSKTRSLLNKLKRSGSKDLQAGNIPGAFPGMSGILPSPSGLSGAMNGATAVHGGGTSTQTTKRPTDLQSIRNTVEKAINASRPEMGTQIRDSRQAVRDVSESQEEYCDASAQADIVLAIDPGRHGLKIWVPRDIPDHGQFLQDKLAICQRFCADILLPIINVYNLAPGVMNIFWDHEGPLIAFNRAGSIFCNARYFSAWHDGPVQNGVKGDAFISWYFSIAHELAHNLESAHNASHEFYFSSIAEEYLVRFAELLRS</sequence>